<dbReference type="InterPro" id="IPR017961">
    <property type="entry name" value="DNA_pol_Y-fam_little_finger"/>
</dbReference>
<comment type="function">
    <text evidence="4">Poorly processive, error-prone DNA polymerase involved in untargeted mutagenesis. Copies undamaged DNA at stalled replication forks, which arise in vivo from mismatched or misaligned primer ends. These misaligned primers can be extended by PolIV. Exhibits no 3'-5' exonuclease (proofreading) activity. May be involved in translesional synthesis, in conjunction with the beta clamp from PolIII.</text>
</comment>
<evidence type="ECO:0000313" key="6">
    <source>
        <dbReference type="EMBL" id="MDN3705586.1"/>
    </source>
</evidence>
<proteinExistence type="inferred from homology"/>
<evidence type="ECO:0000313" key="7">
    <source>
        <dbReference type="Proteomes" id="UP001242368"/>
    </source>
</evidence>
<dbReference type="Pfam" id="PF11798">
    <property type="entry name" value="IMS_HHH"/>
    <property type="match status" value="1"/>
</dbReference>
<dbReference type="HAMAP" id="MF_01113">
    <property type="entry name" value="DNApol_IV"/>
    <property type="match status" value="1"/>
</dbReference>
<name>A0ABT8CNS1_9FLAO</name>
<comment type="subunit">
    <text evidence="4">Monomer.</text>
</comment>
<keyword evidence="4 6" id="KW-0548">Nucleotidyltransferase</keyword>
<dbReference type="InterPro" id="IPR043128">
    <property type="entry name" value="Rev_trsase/Diguanyl_cyclase"/>
</dbReference>
<keyword evidence="4" id="KW-0238">DNA-binding</keyword>
<dbReference type="InterPro" id="IPR001126">
    <property type="entry name" value="UmuC"/>
</dbReference>
<keyword evidence="4" id="KW-0234">DNA repair</keyword>
<dbReference type="InterPro" id="IPR022880">
    <property type="entry name" value="DNApol_IV"/>
</dbReference>
<gene>
    <name evidence="4 6" type="primary">dinB</name>
    <name evidence="6" type="ORF">QW060_00345</name>
</gene>
<accession>A0ABT8CNS1</accession>
<dbReference type="Proteomes" id="UP001242368">
    <property type="component" value="Unassembled WGS sequence"/>
</dbReference>
<dbReference type="Pfam" id="PF00817">
    <property type="entry name" value="IMS"/>
    <property type="match status" value="1"/>
</dbReference>
<dbReference type="InterPro" id="IPR036775">
    <property type="entry name" value="DNA_pol_Y-fam_lit_finger_sf"/>
</dbReference>
<comment type="caution">
    <text evidence="6">The sequence shown here is derived from an EMBL/GenBank/DDBJ whole genome shotgun (WGS) entry which is preliminary data.</text>
</comment>
<dbReference type="PANTHER" id="PTHR11076:SF33">
    <property type="entry name" value="DNA POLYMERASE KAPPA"/>
    <property type="match status" value="1"/>
</dbReference>
<dbReference type="Gene3D" id="3.30.1490.100">
    <property type="entry name" value="DNA polymerase, Y-family, little finger domain"/>
    <property type="match status" value="1"/>
</dbReference>
<evidence type="ECO:0000256" key="1">
    <source>
        <dbReference type="ARBA" id="ARBA00010945"/>
    </source>
</evidence>
<dbReference type="EMBL" id="JAUFQU010000001">
    <property type="protein sequence ID" value="MDN3705586.1"/>
    <property type="molecule type" value="Genomic_DNA"/>
</dbReference>
<dbReference type="PANTHER" id="PTHR11076">
    <property type="entry name" value="DNA REPAIR POLYMERASE UMUC / TRANSFERASE FAMILY MEMBER"/>
    <property type="match status" value="1"/>
</dbReference>
<dbReference type="Gene3D" id="3.30.70.270">
    <property type="match status" value="1"/>
</dbReference>
<keyword evidence="4" id="KW-0460">Magnesium</keyword>
<feature type="binding site" evidence="4">
    <location>
        <position position="106"/>
    </location>
    <ligand>
        <name>Mg(2+)</name>
        <dbReference type="ChEBI" id="CHEBI:18420"/>
    </ligand>
</feature>
<keyword evidence="4 6" id="KW-0808">Transferase</keyword>
<feature type="domain" description="UmuC" evidence="5">
    <location>
        <begin position="8"/>
        <end position="188"/>
    </location>
</feature>
<keyword evidence="2 4" id="KW-0515">Mutator protein</keyword>
<dbReference type="Pfam" id="PF11799">
    <property type="entry name" value="IMS_C"/>
    <property type="match status" value="1"/>
</dbReference>
<dbReference type="RefSeq" id="WP_290361750.1">
    <property type="nucleotide sequence ID" value="NZ_JAUFQU010000001.1"/>
</dbReference>
<comment type="catalytic activity">
    <reaction evidence="4">
        <text>DNA(n) + a 2'-deoxyribonucleoside 5'-triphosphate = DNA(n+1) + diphosphate</text>
        <dbReference type="Rhea" id="RHEA:22508"/>
        <dbReference type="Rhea" id="RHEA-COMP:17339"/>
        <dbReference type="Rhea" id="RHEA-COMP:17340"/>
        <dbReference type="ChEBI" id="CHEBI:33019"/>
        <dbReference type="ChEBI" id="CHEBI:61560"/>
        <dbReference type="ChEBI" id="CHEBI:173112"/>
        <dbReference type="EC" id="2.7.7.7"/>
    </reaction>
</comment>
<evidence type="ECO:0000256" key="3">
    <source>
        <dbReference type="ARBA" id="ARBA00022932"/>
    </source>
</evidence>
<dbReference type="SUPFAM" id="SSF56672">
    <property type="entry name" value="DNA/RNA polymerases"/>
    <property type="match status" value="1"/>
</dbReference>
<dbReference type="InterPro" id="IPR024728">
    <property type="entry name" value="PolY_HhH_motif"/>
</dbReference>
<dbReference type="InterPro" id="IPR050116">
    <property type="entry name" value="DNA_polymerase-Y"/>
</dbReference>
<protein>
    <recommendedName>
        <fullName evidence="4">DNA polymerase IV</fullName>
        <shortName evidence="4">Pol IV</shortName>
        <ecNumber evidence="4">2.7.7.7</ecNumber>
    </recommendedName>
</protein>
<organism evidence="6 7">
    <name type="scientific">Paenimyroides ceti</name>
    <dbReference type="NCBI Taxonomy" id="395087"/>
    <lineage>
        <taxon>Bacteria</taxon>
        <taxon>Pseudomonadati</taxon>
        <taxon>Bacteroidota</taxon>
        <taxon>Flavobacteriia</taxon>
        <taxon>Flavobacteriales</taxon>
        <taxon>Flavobacteriaceae</taxon>
        <taxon>Paenimyroides</taxon>
    </lineage>
</organism>
<dbReference type="EC" id="2.7.7.7" evidence="4"/>
<evidence type="ECO:0000256" key="4">
    <source>
        <dbReference type="HAMAP-Rule" id="MF_01113"/>
    </source>
</evidence>
<evidence type="ECO:0000256" key="2">
    <source>
        <dbReference type="ARBA" id="ARBA00022457"/>
    </source>
</evidence>
<sequence>MESAYRKIIHIDMDAFYASVEQLDFPELKGKPIAVGGGEIRGVVSAASYEARKFGVKSAMSGALAKKNCPELIFVKPRFDRYKEISRIIRSIFLEYTDLVEPLSLDEAFLDVTINKKNAQSATLLASEIRAKIYEKTGLTASAGISVNKFLAKIASDYNKPNGQKTINPDEISDFLDRLDVKRFFGIGKKTADKMYHLGIFTGADLKSKSLEFLEIHFKNSGSHYYQISRGISNSIVVPDRLPKSLGAERTFENNITSEVFLEDKLRWIAQEVSLRLKKRDVSGKTITLKLKYSDFTLQTRSMSYPYFINDEAILFEEAKKLLYQSGLNNSVRLIGIQVSNLNIYKNKQPMYIQLRLDL</sequence>
<dbReference type="SUPFAM" id="SSF100879">
    <property type="entry name" value="Lesion bypass DNA polymerase (Y-family), little finger domain"/>
    <property type="match status" value="1"/>
</dbReference>
<evidence type="ECO:0000259" key="5">
    <source>
        <dbReference type="PROSITE" id="PS50173"/>
    </source>
</evidence>
<comment type="subcellular location">
    <subcellularLocation>
        <location evidence="4">Cytoplasm</location>
    </subcellularLocation>
</comment>
<dbReference type="GO" id="GO:0003887">
    <property type="term" value="F:DNA-directed DNA polymerase activity"/>
    <property type="evidence" value="ECO:0007669"/>
    <property type="project" value="UniProtKB-EC"/>
</dbReference>
<dbReference type="NCBIfam" id="NF002677">
    <property type="entry name" value="PRK02406.1"/>
    <property type="match status" value="1"/>
</dbReference>
<comment type="similarity">
    <text evidence="1 4">Belongs to the DNA polymerase type-Y family.</text>
</comment>
<feature type="binding site" evidence="4">
    <location>
        <position position="12"/>
    </location>
    <ligand>
        <name>Mg(2+)</name>
        <dbReference type="ChEBI" id="CHEBI:18420"/>
    </ligand>
</feature>
<feature type="active site" evidence="4">
    <location>
        <position position="107"/>
    </location>
</feature>
<keyword evidence="7" id="KW-1185">Reference proteome</keyword>
<feature type="site" description="Substrate discrimination" evidence="4">
    <location>
        <position position="17"/>
    </location>
</feature>
<dbReference type="Gene3D" id="1.10.150.20">
    <property type="entry name" value="5' to 3' exonuclease, C-terminal subdomain"/>
    <property type="match status" value="1"/>
</dbReference>
<keyword evidence="3 4" id="KW-0239">DNA-directed DNA polymerase</keyword>
<keyword evidence="4" id="KW-0227">DNA damage</keyword>
<reference evidence="7" key="1">
    <citation type="journal article" date="2019" name="Int. J. Syst. Evol. Microbiol.">
        <title>The Global Catalogue of Microorganisms (GCM) 10K type strain sequencing project: providing services to taxonomists for standard genome sequencing and annotation.</title>
        <authorList>
            <consortium name="The Broad Institute Genomics Platform"/>
            <consortium name="The Broad Institute Genome Sequencing Center for Infectious Disease"/>
            <person name="Wu L."/>
            <person name="Ma J."/>
        </authorList>
    </citation>
    <scope>NUCLEOTIDE SEQUENCE [LARGE SCALE GENOMIC DNA]</scope>
    <source>
        <strain evidence="7">CECT 7184</strain>
    </source>
</reference>
<keyword evidence="4" id="KW-0963">Cytoplasm</keyword>
<comment type="cofactor">
    <cofactor evidence="4">
        <name>Mg(2+)</name>
        <dbReference type="ChEBI" id="CHEBI:18420"/>
    </cofactor>
    <text evidence="4">Binds 2 magnesium ions per subunit.</text>
</comment>
<keyword evidence="4" id="KW-0235">DNA replication</keyword>
<dbReference type="Gene3D" id="3.40.1170.60">
    <property type="match status" value="1"/>
</dbReference>
<dbReference type="CDD" id="cd03586">
    <property type="entry name" value="PolY_Pol_IV_kappa"/>
    <property type="match status" value="1"/>
</dbReference>
<keyword evidence="4" id="KW-0479">Metal-binding</keyword>
<dbReference type="InterPro" id="IPR043502">
    <property type="entry name" value="DNA/RNA_pol_sf"/>
</dbReference>
<dbReference type="PROSITE" id="PS50173">
    <property type="entry name" value="UMUC"/>
    <property type="match status" value="1"/>
</dbReference>